<keyword evidence="4" id="KW-1185">Reference proteome</keyword>
<dbReference type="KEGG" id="sfu:Sfum_1454"/>
<dbReference type="AlphaFoldDB" id="A0LI92"/>
<feature type="signal peptide" evidence="2">
    <location>
        <begin position="1"/>
        <end position="26"/>
    </location>
</feature>
<evidence type="ECO:0008006" key="5">
    <source>
        <dbReference type="Google" id="ProtNLM"/>
    </source>
</evidence>
<name>A0LI92_SYNFM</name>
<dbReference type="EMBL" id="CP000478">
    <property type="protein sequence ID" value="ABK17144.1"/>
    <property type="molecule type" value="Genomic_DNA"/>
</dbReference>
<keyword evidence="1 2" id="KW-0732">Signal</keyword>
<dbReference type="InterPro" id="IPR019207">
    <property type="entry name" value="DUF2092"/>
</dbReference>
<dbReference type="Pfam" id="PF09865">
    <property type="entry name" value="DUF2092"/>
    <property type="match status" value="1"/>
</dbReference>
<evidence type="ECO:0000256" key="2">
    <source>
        <dbReference type="SAM" id="SignalP"/>
    </source>
</evidence>
<dbReference type="InterPro" id="IPR029046">
    <property type="entry name" value="LolA/LolB/LppX"/>
</dbReference>
<reference evidence="3 4" key="1">
    <citation type="submission" date="2006-10" db="EMBL/GenBank/DDBJ databases">
        <title>Complete sequence of Syntrophobacter fumaroxidans MPOB.</title>
        <authorList>
            <consortium name="US DOE Joint Genome Institute"/>
            <person name="Copeland A."/>
            <person name="Lucas S."/>
            <person name="Lapidus A."/>
            <person name="Barry K."/>
            <person name="Detter J.C."/>
            <person name="Glavina del Rio T."/>
            <person name="Hammon N."/>
            <person name="Israni S."/>
            <person name="Pitluck S."/>
            <person name="Goltsman E.G."/>
            <person name="Martinez M."/>
            <person name="Schmutz J."/>
            <person name="Larimer F."/>
            <person name="Land M."/>
            <person name="Hauser L."/>
            <person name="Kyrpides N."/>
            <person name="Kim E."/>
            <person name="Boone D.R."/>
            <person name="Brockman F."/>
            <person name="Culley D."/>
            <person name="Ferry J."/>
            <person name="Gunsalus R."/>
            <person name="McInerney M.J."/>
            <person name="Morrison M."/>
            <person name="Plugge C."/>
            <person name="Rohlin L."/>
            <person name="Scholten J."/>
            <person name="Sieber J."/>
            <person name="Stams A.J.M."/>
            <person name="Worm P."/>
            <person name="Henstra A.M."/>
            <person name="Richardson P."/>
        </authorList>
    </citation>
    <scope>NUCLEOTIDE SEQUENCE [LARGE SCALE GENOMIC DNA]</scope>
    <source>
        <strain evidence="4">DSM 10017 / MPOB</strain>
    </source>
</reference>
<gene>
    <name evidence="3" type="ordered locus">Sfum_1454</name>
</gene>
<organism evidence="3 4">
    <name type="scientific">Syntrophobacter fumaroxidans (strain DSM 10017 / MPOB)</name>
    <dbReference type="NCBI Taxonomy" id="335543"/>
    <lineage>
        <taxon>Bacteria</taxon>
        <taxon>Pseudomonadati</taxon>
        <taxon>Thermodesulfobacteriota</taxon>
        <taxon>Syntrophobacteria</taxon>
        <taxon>Syntrophobacterales</taxon>
        <taxon>Syntrophobacteraceae</taxon>
        <taxon>Syntrophobacter</taxon>
    </lineage>
</organism>
<dbReference type="eggNOG" id="COG3900">
    <property type="taxonomic scope" value="Bacteria"/>
</dbReference>
<evidence type="ECO:0000313" key="3">
    <source>
        <dbReference type="EMBL" id="ABK17144.1"/>
    </source>
</evidence>
<protein>
    <recommendedName>
        <fullName evidence="5">DUF2092 domain-containing protein</fullName>
    </recommendedName>
</protein>
<evidence type="ECO:0000313" key="4">
    <source>
        <dbReference type="Proteomes" id="UP000001784"/>
    </source>
</evidence>
<dbReference type="OrthoDB" id="116979at2"/>
<dbReference type="HOGENOM" id="CLU_074811_1_0_7"/>
<dbReference type="Proteomes" id="UP000001784">
    <property type="component" value="Chromosome"/>
</dbReference>
<proteinExistence type="predicted"/>
<accession>A0LI92</accession>
<feature type="chain" id="PRO_5002626783" description="DUF2092 domain-containing protein" evidence="2">
    <location>
        <begin position="27"/>
        <end position="275"/>
    </location>
</feature>
<dbReference type="RefSeq" id="WP_011698315.1">
    <property type="nucleotide sequence ID" value="NC_008554.1"/>
</dbReference>
<dbReference type="InParanoid" id="A0LI92"/>
<evidence type="ECO:0000256" key="1">
    <source>
        <dbReference type="ARBA" id="ARBA00022729"/>
    </source>
</evidence>
<dbReference type="SUPFAM" id="SSF89392">
    <property type="entry name" value="Prokaryotic lipoproteins and lipoprotein localization factors"/>
    <property type="match status" value="1"/>
</dbReference>
<dbReference type="Gene3D" id="2.50.20.10">
    <property type="entry name" value="Lipoprotein localisation LolA/LolB/LppX"/>
    <property type="match status" value="1"/>
</dbReference>
<sequence length="275" mass="30612" precursor="true">MIKRRIFRGLCLATGLFLLTAWPAMAQQKAPEPSAAGEDAGVLLNKAAHFLSTAGQFSVVIRSGFDVVQLSGQKIEFGEVRKVTLRRPDRFRADIERSDGQKGLVLFDGKDLTIFSEKDNVYARVSKPGDLDGAVIHFLKDLGMRLPLAMMYVSTLPREMDRRVRSIETVEQTTILDVPCVHLAARSDEVDFQIWIPSRGDPLPRRVVITYKLDKGQPQFRADFSEWNLSPNPSDAVFVFSPPPDARQIPFLAQVKAARPEPAKAKPGKKKGGKQ</sequence>
<dbReference type="STRING" id="335543.Sfum_1454"/>